<dbReference type="SUPFAM" id="SSF52540">
    <property type="entry name" value="P-loop containing nucleoside triphosphate hydrolases"/>
    <property type="match status" value="1"/>
</dbReference>
<dbReference type="PATRIC" id="fig|29540.5.peg.3143"/>
<dbReference type="PANTHER" id="PTHR43582:SF2">
    <property type="entry name" value="LINEARMYCIN RESISTANCE ATP-BINDING PROTEIN LNRL"/>
    <property type="match status" value="1"/>
</dbReference>
<evidence type="ECO:0000256" key="1">
    <source>
        <dbReference type="ARBA" id="ARBA00004413"/>
    </source>
</evidence>
<name>M0AKL2_NATA1</name>
<protein>
    <submittedName>
        <fullName evidence="7">ABC transporter-like protein</fullName>
    </submittedName>
</protein>
<evidence type="ECO:0000313" key="8">
    <source>
        <dbReference type="Proteomes" id="UP000011554"/>
    </source>
</evidence>
<evidence type="ECO:0000313" key="7">
    <source>
        <dbReference type="EMBL" id="ELY99255.1"/>
    </source>
</evidence>
<dbReference type="GO" id="GO:0043215">
    <property type="term" value="P:daunorubicin transport"/>
    <property type="evidence" value="ECO:0007669"/>
    <property type="project" value="InterPro"/>
</dbReference>
<dbReference type="EMBL" id="AOIO01000034">
    <property type="protein sequence ID" value="ELY99255.1"/>
    <property type="molecule type" value="Genomic_DNA"/>
</dbReference>
<dbReference type="SMART" id="SM00382">
    <property type="entry name" value="AAA"/>
    <property type="match status" value="1"/>
</dbReference>
<dbReference type="GO" id="GO:0016887">
    <property type="term" value="F:ATP hydrolysis activity"/>
    <property type="evidence" value="ECO:0007669"/>
    <property type="project" value="InterPro"/>
</dbReference>
<comment type="similarity">
    <text evidence="4">Belongs to the ABC transporter superfamily. Drug exporter-1 (DrugE1) (TC 3.A.1.105) family.</text>
</comment>
<accession>M0AKL2</accession>
<dbReference type="AlphaFoldDB" id="M0AKL2"/>
<dbReference type="STRING" id="29540.C481_15430"/>
<dbReference type="InterPro" id="IPR027417">
    <property type="entry name" value="P-loop_NTPase"/>
</dbReference>
<dbReference type="InterPro" id="IPR017871">
    <property type="entry name" value="ABC_transporter-like_CS"/>
</dbReference>
<dbReference type="InterPro" id="IPR003593">
    <property type="entry name" value="AAA+_ATPase"/>
</dbReference>
<dbReference type="GO" id="GO:1900753">
    <property type="term" value="P:doxorubicin transport"/>
    <property type="evidence" value="ECO:0007669"/>
    <property type="project" value="InterPro"/>
</dbReference>
<comment type="caution">
    <text evidence="7">The sequence shown here is derived from an EMBL/GenBank/DDBJ whole genome shotgun (WGS) entry which is preliminary data.</text>
</comment>
<dbReference type="eggNOG" id="arCOG00194">
    <property type="taxonomic scope" value="Archaea"/>
</dbReference>
<dbReference type="GO" id="GO:0005886">
    <property type="term" value="C:plasma membrane"/>
    <property type="evidence" value="ECO:0007669"/>
    <property type="project" value="UniProtKB-SubCell"/>
</dbReference>
<dbReference type="InterPro" id="IPR005894">
    <property type="entry name" value="DrrA"/>
</dbReference>
<evidence type="ECO:0000256" key="5">
    <source>
        <dbReference type="SAM" id="MobiDB-lite"/>
    </source>
</evidence>
<dbReference type="Proteomes" id="UP000011554">
    <property type="component" value="Unassembled WGS sequence"/>
</dbReference>
<comment type="subcellular location">
    <subcellularLocation>
        <location evidence="1">Cell membrane</location>
        <topology evidence="1">Peripheral membrane protein</topology>
        <orientation evidence="1">Cytoplasmic side</orientation>
    </subcellularLocation>
</comment>
<dbReference type="PROSITE" id="PS00211">
    <property type="entry name" value="ABC_TRANSPORTER_1"/>
    <property type="match status" value="1"/>
</dbReference>
<evidence type="ECO:0000256" key="2">
    <source>
        <dbReference type="ARBA" id="ARBA00022741"/>
    </source>
</evidence>
<keyword evidence="8" id="KW-1185">Reference proteome</keyword>
<dbReference type="RefSeq" id="WP_006110158.1">
    <property type="nucleotide sequence ID" value="NZ_AOIO01000034.1"/>
</dbReference>
<evidence type="ECO:0000256" key="4">
    <source>
        <dbReference type="ARBA" id="ARBA00049985"/>
    </source>
</evidence>
<dbReference type="InterPro" id="IPR003439">
    <property type="entry name" value="ABC_transporter-like_ATP-bd"/>
</dbReference>
<dbReference type="PANTHER" id="PTHR43582">
    <property type="entry name" value="LINEARMYCIN RESISTANCE ATP-BINDING PROTEIN LNRL"/>
    <property type="match status" value="1"/>
</dbReference>
<proteinExistence type="inferred from homology"/>
<feature type="region of interest" description="Disordered" evidence="5">
    <location>
        <begin position="326"/>
        <end position="347"/>
    </location>
</feature>
<keyword evidence="2" id="KW-0547">Nucleotide-binding</keyword>
<evidence type="ECO:0000256" key="3">
    <source>
        <dbReference type="ARBA" id="ARBA00022840"/>
    </source>
</evidence>
<organism evidence="7 8">
    <name type="scientific">Natrialba asiatica (strain ATCC 700177 / DSM 12278 / JCM 9576 / FERM P-10747 / NBRC 102637 / 172P1)</name>
    <dbReference type="NCBI Taxonomy" id="29540"/>
    <lineage>
        <taxon>Archaea</taxon>
        <taxon>Methanobacteriati</taxon>
        <taxon>Methanobacteriota</taxon>
        <taxon>Stenosarchaea group</taxon>
        <taxon>Halobacteria</taxon>
        <taxon>Halobacteriales</taxon>
        <taxon>Natrialbaceae</taxon>
        <taxon>Natrialba</taxon>
    </lineage>
</organism>
<keyword evidence="3" id="KW-0067">ATP-binding</keyword>
<dbReference type="OrthoDB" id="87732at2157"/>
<evidence type="ECO:0000259" key="6">
    <source>
        <dbReference type="PROSITE" id="PS50893"/>
    </source>
</evidence>
<dbReference type="Pfam" id="PF00005">
    <property type="entry name" value="ABC_tran"/>
    <property type="match status" value="1"/>
</dbReference>
<reference evidence="7 8" key="1">
    <citation type="journal article" date="2014" name="PLoS Genet.">
        <title>Phylogenetically driven sequencing of extremely halophilic archaea reveals strategies for static and dynamic osmo-response.</title>
        <authorList>
            <person name="Becker E.A."/>
            <person name="Seitzer P.M."/>
            <person name="Tritt A."/>
            <person name="Larsen D."/>
            <person name="Krusor M."/>
            <person name="Yao A.I."/>
            <person name="Wu D."/>
            <person name="Madern D."/>
            <person name="Eisen J.A."/>
            <person name="Darling A.E."/>
            <person name="Facciotti M.T."/>
        </authorList>
    </citation>
    <scope>NUCLEOTIDE SEQUENCE [LARGE SCALE GENOMIC DNA]</scope>
    <source>
        <strain evidence="7 8">DSM 12278</strain>
    </source>
</reference>
<feature type="domain" description="ABC transporter" evidence="6">
    <location>
        <begin position="16"/>
        <end position="247"/>
    </location>
</feature>
<feature type="compositionally biased region" description="Acidic residues" evidence="5">
    <location>
        <begin position="327"/>
        <end position="338"/>
    </location>
</feature>
<dbReference type="PROSITE" id="PS50893">
    <property type="entry name" value="ABC_TRANSPORTER_2"/>
    <property type="match status" value="1"/>
</dbReference>
<gene>
    <name evidence="7" type="ORF">C481_15430</name>
</gene>
<dbReference type="NCBIfam" id="TIGR01188">
    <property type="entry name" value="drrA"/>
    <property type="match status" value="1"/>
</dbReference>
<dbReference type="Gene3D" id="3.40.50.300">
    <property type="entry name" value="P-loop containing nucleotide triphosphate hydrolases"/>
    <property type="match status" value="1"/>
</dbReference>
<dbReference type="GO" id="GO:0005524">
    <property type="term" value="F:ATP binding"/>
    <property type="evidence" value="ECO:0007669"/>
    <property type="project" value="UniProtKB-KW"/>
</dbReference>
<sequence length="347" mass="37700">MSAETTERRKASSTAITARNVELTYSDGTRAVRDIDLDIPQGEFFGFLGPNGAGKTTAIKTFVTLLQPTAGSVTVNGFDVGEDPRAVRSSIGYMAQETSVDEELTARENIQYACEIYGVPRSGRVERIDDLLALVDLADVADKQPSGFSGGMKKRLDVATALVHEPPLVFLDEPTTGLDPRARLCLWEHFREINEQGTTMFLTTQYLEEADELCDRLSVIQNGQLIATDSPNALKSQVGGDILGITLEDPTAEQRAHAQRVVRESGLFEEDTIEPTDEGVAIASEHARREGTDLLVALREAGFTVTGFDVRSPTLDDVFLAITGETASEETADEDQPDDTVQTAVSR</sequence>